<name>A0A101PBQ3_9ACTN</name>
<evidence type="ECO:0000313" key="2">
    <source>
        <dbReference type="Proteomes" id="UP000053127"/>
    </source>
</evidence>
<keyword evidence="2" id="KW-1185">Reference proteome</keyword>
<dbReference type="RefSeq" id="WP_067120213.1">
    <property type="nucleotide sequence ID" value="NZ_KQ948208.1"/>
</dbReference>
<proteinExistence type="predicted"/>
<dbReference type="AlphaFoldDB" id="A0A101PBQ3"/>
<organism evidence="1 2">
    <name type="scientific">Streptomyces yokosukanensis</name>
    <dbReference type="NCBI Taxonomy" id="67386"/>
    <lineage>
        <taxon>Bacteria</taxon>
        <taxon>Bacillati</taxon>
        <taxon>Actinomycetota</taxon>
        <taxon>Actinomycetes</taxon>
        <taxon>Kitasatosporales</taxon>
        <taxon>Streptomycetaceae</taxon>
        <taxon>Streptomyces</taxon>
    </lineage>
</organism>
<dbReference type="STRING" id="67386.AQI95_09450"/>
<dbReference type="OrthoDB" id="4316261at2"/>
<reference evidence="1 2" key="1">
    <citation type="submission" date="2015-10" db="EMBL/GenBank/DDBJ databases">
        <title>Draft genome sequence of Streptomyces yokosukanensis DSM 40224, type strain for the species Streptomyces yokosukanensis.</title>
        <authorList>
            <person name="Ruckert C."/>
            <person name="Winkler A."/>
            <person name="Kalinowski J."/>
            <person name="Kampfer P."/>
            <person name="Glaeser S."/>
        </authorList>
    </citation>
    <scope>NUCLEOTIDE SEQUENCE [LARGE SCALE GENOMIC DNA]</scope>
    <source>
        <strain evidence="1 2">DSM 40224</strain>
    </source>
</reference>
<comment type="caution">
    <text evidence="1">The sequence shown here is derived from an EMBL/GenBank/DDBJ whole genome shotgun (WGS) entry which is preliminary data.</text>
</comment>
<gene>
    <name evidence="1" type="ORF">AQI95_09450</name>
</gene>
<protein>
    <submittedName>
        <fullName evidence="1">Uncharacterized protein</fullName>
    </submittedName>
</protein>
<sequence>MTAPKTTKRPARKPDPVTAILANVKATHRSVADKRMPIGGGHNPAKARRYFAEEADRWAFIKMTRDKAELSGWDAELLEQLFHALAETGHPETAKFHLEKVAAYAVAAIGQLDREAA</sequence>
<accession>A0A101PBQ3</accession>
<evidence type="ECO:0000313" key="1">
    <source>
        <dbReference type="EMBL" id="KUN08571.1"/>
    </source>
</evidence>
<dbReference type="EMBL" id="LMWN01000008">
    <property type="protein sequence ID" value="KUN08571.1"/>
    <property type="molecule type" value="Genomic_DNA"/>
</dbReference>
<dbReference type="Proteomes" id="UP000053127">
    <property type="component" value="Unassembled WGS sequence"/>
</dbReference>